<dbReference type="GO" id="GO:0000976">
    <property type="term" value="F:transcription cis-regulatory region binding"/>
    <property type="evidence" value="ECO:0007669"/>
    <property type="project" value="TreeGrafter"/>
</dbReference>
<accession>A0A542ZE66</accession>
<dbReference type="InterPro" id="IPR001647">
    <property type="entry name" value="HTH_TetR"/>
</dbReference>
<dbReference type="PROSITE" id="PS50977">
    <property type="entry name" value="HTH_TETR_2"/>
    <property type="match status" value="1"/>
</dbReference>
<evidence type="ECO:0000256" key="1">
    <source>
        <dbReference type="ARBA" id="ARBA00023125"/>
    </source>
</evidence>
<organism evidence="4 5">
    <name type="scientific">Rarobacter faecitabidus</name>
    <dbReference type="NCBI Taxonomy" id="13243"/>
    <lineage>
        <taxon>Bacteria</taxon>
        <taxon>Bacillati</taxon>
        <taxon>Actinomycetota</taxon>
        <taxon>Actinomycetes</taxon>
        <taxon>Micrococcales</taxon>
        <taxon>Rarobacteraceae</taxon>
        <taxon>Rarobacter</taxon>
    </lineage>
</organism>
<keyword evidence="1 2" id="KW-0238">DNA-binding</keyword>
<dbReference type="PANTHER" id="PTHR30055:SF226">
    <property type="entry name" value="HTH-TYPE TRANSCRIPTIONAL REGULATOR PKSA"/>
    <property type="match status" value="1"/>
</dbReference>
<dbReference type="InterPro" id="IPR009057">
    <property type="entry name" value="Homeodomain-like_sf"/>
</dbReference>
<sequence>MPASIESGVQTTRSHDTRLRLLTAAAEVLADEGYAATSLSTVAARIGLTKGAFAYHFPTKGTISEALRDEFLATVDGIEARSREVFPDKPAQAFLLYLAGIGSTLVSDPVFRGASALSFDLSAPRRDAVDMLTRTLWHLERFIADFDTAGTARADRTPADLAEVVLWMLMGQNFTGRRLVRTAANPDLTSRVLLELTHVENPDAAIEEVSALLRSGEMEYRVITFQAGELAPEKPLDAG</sequence>
<dbReference type="Pfam" id="PF00440">
    <property type="entry name" value="TetR_N"/>
    <property type="match status" value="1"/>
</dbReference>
<reference evidence="4 5" key="1">
    <citation type="submission" date="2019-06" db="EMBL/GenBank/DDBJ databases">
        <title>Sequencing the genomes of 1000 actinobacteria strains.</title>
        <authorList>
            <person name="Klenk H.-P."/>
        </authorList>
    </citation>
    <scope>NUCLEOTIDE SEQUENCE [LARGE SCALE GENOMIC DNA]</scope>
    <source>
        <strain evidence="4 5">DSM 4813</strain>
    </source>
</reference>
<dbReference type="EMBL" id="VFOS01000003">
    <property type="protein sequence ID" value="TQL58607.1"/>
    <property type="molecule type" value="Genomic_DNA"/>
</dbReference>
<proteinExistence type="predicted"/>
<feature type="domain" description="HTH tetR-type" evidence="3">
    <location>
        <begin position="15"/>
        <end position="75"/>
    </location>
</feature>
<protein>
    <submittedName>
        <fullName evidence="4">TetR family transcriptional regulator</fullName>
    </submittedName>
</protein>
<dbReference type="InterPro" id="IPR050109">
    <property type="entry name" value="HTH-type_TetR-like_transc_reg"/>
</dbReference>
<feature type="DNA-binding region" description="H-T-H motif" evidence="2">
    <location>
        <begin position="38"/>
        <end position="57"/>
    </location>
</feature>
<dbReference type="SUPFAM" id="SSF46689">
    <property type="entry name" value="Homeodomain-like"/>
    <property type="match status" value="1"/>
</dbReference>
<gene>
    <name evidence="4" type="ORF">FB461_2025</name>
</gene>
<evidence type="ECO:0000313" key="4">
    <source>
        <dbReference type="EMBL" id="TQL58607.1"/>
    </source>
</evidence>
<evidence type="ECO:0000313" key="5">
    <source>
        <dbReference type="Proteomes" id="UP000315389"/>
    </source>
</evidence>
<keyword evidence="5" id="KW-1185">Reference proteome</keyword>
<comment type="caution">
    <text evidence="4">The sequence shown here is derived from an EMBL/GenBank/DDBJ whole genome shotgun (WGS) entry which is preliminary data.</text>
</comment>
<name>A0A542ZE66_RARFA</name>
<dbReference type="AlphaFoldDB" id="A0A542ZE66"/>
<dbReference type="Gene3D" id="1.10.357.10">
    <property type="entry name" value="Tetracycline Repressor, domain 2"/>
    <property type="match status" value="1"/>
</dbReference>
<dbReference type="GO" id="GO:0003700">
    <property type="term" value="F:DNA-binding transcription factor activity"/>
    <property type="evidence" value="ECO:0007669"/>
    <property type="project" value="TreeGrafter"/>
</dbReference>
<dbReference type="OrthoDB" id="116659at2"/>
<dbReference type="PANTHER" id="PTHR30055">
    <property type="entry name" value="HTH-TYPE TRANSCRIPTIONAL REGULATOR RUTR"/>
    <property type="match status" value="1"/>
</dbReference>
<dbReference type="Proteomes" id="UP000315389">
    <property type="component" value="Unassembled WGS sequence"/>
</dbReference>
<dbReference type="PRINTS" id="PR00455">
    <property type="entry name" value="HTHTETR"/>
</dbReference>
<evidence type="ECO:0000256" key="2">
    <source>
        <dbReference type="PROSITE-ProRule" id="PRU00335"/>
    </source>
</evidence>
<evidence type="ECO:0000259" key="3">
    <source>
        <dbReference type="PROSITE" id="PS50977"/>
    </source>
</evidence>